<evidence type="ECO:0000259" key="2">
    <source>
        <dbReference type="Pfam" id="PF12804"/>
    </source>
</evidence>
<evidence type="ECO:0000256" key="1">
    <source>
        <dbReference type="SAM" id="MobiDB-lite"/>
    </source>
</evidence>
<evidence type="ECO:0000313" key="3">
    <source>
        <dbReference type="EMBL" id="UJF32706.1"/>
    </source>
</evidence>
<keyword evidence="4" id="KW-1185">Reference proteome</keyword>
<gene>
    <name evidence="3" type="ORF">L0M14_24285</name>
</gene>
<dbReference type="RefSeq" id="WP_235119049.1">
    <property type="nucleotide sequence ID" value="NZ_CP090978.1"/>
</dbReference>
<dbReference type="CDD" id="cd04182">
    <property type="entry name" value="GT_2_like_f"/>
    <property type="match status" value="1"/>
</dbReference>
<reference evidence="3 4" key="1">
    <citation type="journal article" date="2024" name="Int. J. Syst. Evol. Microbiol.">
        <title>Paenibacillus hexagrammi sp. nov., a novel bacterium isolated from the gut content of Hexagrammos agrammus.</title>
        <authorList>
            <person name="Jung H.K."/>
            <person name="Kim D.G."/>
            <person name="Zin H."/>
            <person name="Park J."/>
            <person name="Jung H."/>
            <person name="Kim Y.O."/>
            <person name="Kong H.J."/>
            <person name="Kim J.W."/>
            <person name="Kim Y.S."/>
        </authorList>
    </citation>
    <scope>NUCLEOTIDE SEQUENCE [LARGE SCALE GENOMIC DNA]</scope>
    <source>
        <strain evidence="3 4">YPD9-1</strain>
    </source>
</reference>
<name>A0ABY3SHL0_9BACL</name>
<organism evidence="3 4">
    <name type="scientific">Paenibacillus hexagrammi</name>
    <dbReference type="NCBI Taxonomy" id="2908839"/>
    <lineage>
        <taxon>Bacteria</taxon>
        <taxon>Bacillati</taxon>
        <taxon>Bacillota</taxon>
        <taxon>Bacilli</taxon>
        <taxon>Bacillales</taxon>
        <taxon>Paenibacillaceae</taxon>
        <taxon>Paenibacillus</taxon>
    </lineage>
</organism>
<feature type="region of interest" description="Disordered" evidence="1">
    <location>
        <begin position="57"/>
        <end position="84"/>
    </location>
</feature>
<feature type="domain" description="MobA-like NTP transferase" evidence="2">
    <location>
        <begin position="8"/>
        <end position="199"/>
    </location>
</feature>
<dbReference type="PANTHER" id="PTHR43777:SF1">
    <property type="entry name" value="MOLYBDENUM COFACTOR CYTIDYLYLTRANSFERASE"/>
    <property type="match status" value="1"/>
</dbReference>
<dbReference type="InterPro" id="IPR029044">
    <property type="entry name" value="Nucleotide-diphossugar_trans"/>
</dbReference>
<feature type="compositionally biased region" description="Basic and acidic residues" evidence="1">
    <location>
        <begin position="57"/>
        <end position="83"/>
    </location>
</feature>
<dbReference type="InterPro" id="IPR025877">
    <property type="entry name" value="MobA-like_NTP_Trfase"/>
</dbReference>
<dbReference type="Pfam" id="PF12804">
    <property type="entry name" value="NTP_transf_3"/>
    <property type="match status" value="1"/>
</dbReference>
<protein>
    <submittedName>
        <fullName evidence="3">Nucleotidyltransferase family protein</fullName>
    </submittedName>
</protein>
<dbReference type="PANTHER" id="PTHR43777">
    <property type="entry name" value="MOLYBDENUM COFACTOR CYTIDYLYLTRANSFERASE"/>
    <property type="match status" value="1"/>
</dbReference>
<dbReference type="SUPFAM" id="SSF53448">
    <property type="entry name" value="Nucleotide-diphospho-sugar transferases"/>
    <property type="match status" value="1"/>
</dbReference>
<dbReference type="EMBL" id="CP090978">
    <property type="protein sequence ID" value="UJF32706.1"/>
    <property type="molecule type" value="Genomic_DNA"/>
</dbReference>
<dbReference type="Gene3D" id="3.90.550.10">
    <property type="entry name" value="Spore Coat Polysaccharide Biosynthesis Protein SpsA, Chain A"/>
    <property type="match status" value="1"/>
</dbReference>
<dbReference type="Proteomes" id="UP001649230">
    <property type="component" value="Chromosome"/>
</dbReference>
<accession>A0ABY3SHL0</accession>
<proteinExistence type="predicted"/>
<evidence type="ECO:0000313" key="4">
    <source>
        <dbReference type="Proteomes" id="UP001649230"/>
    </source>
</evidence>
<sequence length="237" mass="25573">MKPKLVGLYMAAGSSRRMGEPKLSLDVLNGAKLGGIALMTALRSELDHVIVVVSGEREGKGKGEGEDKDKDKDKDTNKDKGGRPDWIPVAALPHIRSGRCRIEVSADSHLGMAHSLRTGLEAAEGLAADGVLILLADQPLVDAAMIHRLIEKFVSEPGLDYAASCDQGTPKPPVLLGKRMFGAIAMLQGDIGARTLFQTSSYRGVHIDNSVAEHFVDIDTPEDYEAFKRNRCICNEI</sequence>